<dbReference type="Proteomes" id="UP000606974">
    <property type="component" value="Unassembled WGS sequence"/>
</dbReference>
<gene>
    <name evidence="2" type="ORF">GJ744_001318</name>
</gene>
<name>A0A8H7E8Q8_9EURO</name>
<proteinExistence type="predicted"/>
<feature type="transmembrane region" description="Helical" evidence="1">
    <location>
        <begin position="72"/>
        <end position="93"/>
    </location>
</feature>
<keyword evidence="1" id="KW-0812">Transmembrane</keyword>
<comment type="caution">
    <text evidence="2">The sequence shown here is derived from an EMBL/GenBank/DDBJ whole genome shotgun (WGS) entry which is preliminary data.</text>
</comment>
<accession>A0A8H7E8Q8</accession>
<keyword evidence="1" id="KW-0472">Membrane</keyword>
<keyword evidence="1" id="KW-1133">Transmembrane helix</keyword>
<evidence type="ECO:0000256" key="1">
    <source>
        <dbReference type="SAM" id="Phobius"/>
    </source>
</evidence>
<sequence length="187" mass="20407">MISRWATKVEEEHHIVCTLNGNLEANAVEKVLLSCQPKVVPTDKHKASLTQARRPYFLMKTIELPQDAEFGLTLPLVAILIILLGVVQVDFLAKGIIGSNLAVGGLHERSLKDIAVIDRDGFLAVGKSGGHVFGVADLALGHFILLLYRHGDCGAEGNAEKERKKRVLKNFMLAVLVLLVLRLKEAG</sequence>
<dbReference type="AlphaFoldDB" id="A0A8H7E8Q8"/>
<dbReference type="EMBL" id="JAACFV010000012">
    <property type="protein sequence ID" value="KAF7512383.1"/>
    <property type="molecule type" value="Genomic_DNA"/>
</dbReference>
<evidence type="ECO:0000313" key="2">
    <source>
        <dbReference type="EMBL" id="KAF7512383.1"/>
    </source>
</evidence>
<evidence type="ECO:0000313" key="3">
    <source>
        <dbReference type="Proteomes" id="UP000606974"/>
    </source>
</evidence>
<organism evidence="2 3">
    <name type="scientific">Endocarpon pusillum</name>
    <dbReference type="NCBI Taxonomy" id="364733"/>
    <lineage>
        <taxon>Eukaryota</taxon>
        <taxon>Fungi</taxon>
        <taxon>Dikarya</taxon>
        <taxon>Ascomycota</taxon>
        <taxon>Pezizomycotina</taxon>
        <taxon>Eurotiomycetes</taxon>
        <taxon>Chaetothyriomycetidae</taxon>
        <taxon>Verrucariales</taxon>
        <taxon>Verrucariaceae</taxon>
        <taxon>Endocarpon</taxon>
    </lineage>
</organism>
<reference evidence="2" key="1">
    <citation type="submission" date="2020-02" db="EMBL/GenBank/DDBJ databases">
        <authorList>
            <person name="Palmer J.M."/>
        </authorList>
    </citation>
    <scope>NUCLEOTIDE SEQUENCE</scope>
    <source>
        <strain evidence="2">EPUS1.4</strain>
        <tissue evidence="2">Thallus</tissue>
    </source>
</reference>
<keyword evidence="3" id="KW-1185">Reference proteome</keyword>
<protein>
    <submittedName>
        <fullName evidence="2">Uncharacterized protein</fullName>
    </submittedName>
</protein>